<sequence length="172" mass="18520">MSLSVSTEVGVGGSEPRRRSVHFDACPTTLIVEDASGLGVNVEVDEEYDGDTEGDNKDVLELRRSLTKLCATTIEDPEEDLELVNFKLLGRDELEMERMKQMKTKREISDCLHDTSSSSSDVSICEPQNAKVVVDLAMAGSTNELASLIQRLEAVAIKLESAQGGTGAASGQ</sequence>
<evidence type="ECO:0000313" key="2">
    <source>
        <dbReference type="Proteomes" id="UP000318571"/>
    </source>
</evidence>
<protein>
    <submittedName>
        <fullName evidence="1">Uncharacterized protein</fullName>
    </submittedName>
</protein>
<keyword evidence="2" id="KW-1185">Reference proteome</keyword>
<dbReference type="EMBL" id="VCGU01000008">
    <property type="protein sequence ID" value="TRY72283.1"/>
    <property type="molecule type" value="Genomic_DNA"/>
</dbReference>
<dbReference type="AlphaFoldDB" id="A0A553P3M6"/>
<reference evidence="1 2" key="1">
    <citation type="journal article" date="2018" name="Nat. Ecol. Evol.">
        <title>Genomic signatures of mitonuclear coevolution across populations of Tigriopus californicus.</title>
        <authorList>
            <person name="Barreto F.S."/>
            <person name="Watson E.T."/>
            <person name="Lima T.G."/>
            <person name="Willett C.S."/>
            <person name="Edmands S."/>
            <person name="Li W."/>
            <person name="Burton R.S."/>
        </authorList>
    </citation>
    <scope>NUCLEOTIDE SEQUENCE [LARGE SCALE GENOMIC DNA]</scope>
    <source>
        <strain evidence="1 2">San Diego</strain>
    </source>
</reference>
<name>A0A553P3M6_TIGCA</name>
<accession>A0A553P3M6</accession>
<dbReference type="Proteomes" id="UP000318571">
    <property type="component" value="Chromosome 7"/>
</dbReference>
<gene>
    <name evidence="1" type="ORF">TCAL_08598</name>
</gene>
<proteinExistence type="predicted"/>
<comment type="caution">
    <text evidence="1">The sequence shown here is derived from an EMBL/GenBank/DDBJ whole genome shotgun (WGS) entry which is preliminary data.</text>
</comment>
<organism evidence="1 2">
    <name type="scientific">Tigriopus californicus</name>
    <name type="common">Marine copepod</name>
    <dbReference type="NCBI Taxonomy" id="6832"/>
    <lineage>
        <taxon>Eukaryota</taxon>
        <taxon>Metazoa</taxon>
        <taxon>Ecdysozoa</taxon>
        <taxon>Arthropoda</taxon>
        <taxon>Crustacea</taxon>
        <taxon>Multicrustacea</taxon>
        <taxon>Hexanauplia</taxon>
        <taxon>Copepoda</taxon>
        <taxon>Harpacticoida</taxon>
        <taxon>Harpacticidae</taxon>
        <taxon>Tigriopus</taxon>
    </lineage>
</organism>
<evidence type="ECO:0000313" key="1">
    <source>
        <dbReference type="EMBL" id="TRY72283.1"/>
    </source>
</evidence>